<dbReference type="Proteomes" id="UP000436088">
    <property type="component" value="Unassembled WGS sequence"/>
</dbReference>
<dbReference type="CDD" id="cd07040">
    <property type="entry name" value="HP"/>
    <property type="match status" value="1"/>
</dbReference>
<organism evidence="1 2">
    <name type="scientific">Hibiscus syriacus</name>
    <name type="common">Rose of Sharon</name>
    <dbReference type="NCBI Taxonomy" id="106335"/>
    <lineage>
        <taxon>Eukaryota</taxon>
        <taxon>Viridiplantae</taxon>
        <taxon>Streptophyta</taxon>
        <taxon>Embryophyta</taxon>
        <taxon>Tracheophyta</taxon>
        <taxon>Spermatophyta</taxon>
        <taxon>Magnoliopsida</taxon>
        <taxon>eudicotyledons</taxon>
        <taxon>Gunneridae</taxon>
        <taxon>Pentapetalae</taxon>
        <taxon>rosids</taxon>
        <taxon>malvids</taxon>
        <taxon>Malvales</taxon>
        <taxon>Malvaceae</taxon>
        <taxon>Malvoideae</taxon>
        <taxon>Hibiscus</taxon>
    </lineage>
</organism>
<sequence>MRHGDRMDHFDPTWAKTADRPWDSPLVESGFARAFRTGRAFPTLPFPIHRVLVSPLLRCVQTASEVLTSLCAVDDDPNARSSRDVVSLDPSKVKVSIEYGLCSTLNTPATRLDVVPKNGIFPFDVSKLEALFPSGTLDRTVEPVYNEYETTMDTRSRNEQTLKALADKYPSENLLLVSHWTGVAVSVSAFKEDTRVTKVAYWGYSELRRPVCWENKTFTARNFEVLSESGRTSVTYKAKLKL</sequence>
<dbReference type="InterPro" id="IPR013078">
    <property type="entry name" value="His_Pase_superF_clade-1"/>
</dbReference>
<evidence type="ECO:0000313" key="1">
    <source>
        <dbReference type="EMBL" id="KAE8734481.1"/>
    </source>
</evidence>
<gene>
    <name evidence="1" type="ORF">F3Y22_tig00000764pilonHSYRG00140</name>
</gene>
<dbReference type="InterPro" id="IPR012398">
    <property type="entry name" value="PRIB5"/>
</dbReference>
<comment type="caution">
    <text evidence="1">The sequence shown here is derived from an EMBL/GenBank/DDBJ whole genome shotgun (WGS) entry which is preliminary data.</text>
</comment>
<dbReference type="PANTHER" id="PTHR16469:SF27">
    <property type="entry name" value="UBIQUITIN-ASSOCIATED AND SH3 DOMAIN-CONTAINING BA-RELATED"/>
    <property type="match status" value="1"/>
</dbReference>
<accession>A0A6A3D542</accession>
<dbReference type="InterPro" id="IPR029033">
    <property type="entry name" value="His_PPase_superfam"/>
</dbReference>
<dbReference type="Pfam" id="PF00300">
    <property type="entry name" value="His_Phos_1"/>
    <property type="match status" value="1"/>
</dbReference>
<dbReference type="AlphaFoldDB" id="A0A6A3D542"/>
<dbReference type="PIRSF" id="PIRSF015897">
    <property type="entry name" value="PRIB5"/>
    <property type="match status" value="1"/>
</dbReference>
<name>A0A6A3D542_HIBSY</name>
<reference evidence="1" key="1">
    <citation type="submission" date="2019-09" db="EMBL/GenBank/DDBJ databases">
        <title>Draft genome information of white flower Hibiscus syriacus.</title>
        <authorList>
            <person name="Kim Y.-M."/>
        </authorList>
    </citation>
    <scope>NUCLEOTIDE SEQUENCE [LARGE SCALE GENOMIC DNA]</scope>
    <source>
        <strain evidence="1">YM2019G1</strain>
    </source>
</reference>
<dbReference type="EMBL" id="VEPZ02000069">
    <property type="protein sequence ID" value="KAE8734481.1"/>
    <property type="molecule type" value="Genomic_DNA"/>
</dbReference>
<dbReference type="SUPFAM" id="SSF53254">
    <property type="entry name" value="Phosphoglycerate mutase-like"/>
    <property type="match status" value="1"/>
</dbReference>
<evidence type="ECO:0000313" key="2">
    <source>
        <dbReference type="Proteomes" id="UP000436088"/>
    </source>
</evidence>
<keyword evidence="2" id="KW-1185">Reference proteome</keyword>
<dbReference type="Gene3D" id="3.40.50.1240">
    <property type="entry name" value="Phosphoglycerate mutase-like"/>
    <property type="match status" value="1"/>
</dbReference>
<protein>
    <submittedName>
        <fullName evidence="1">Uncharacterized protein</fullName>
    </submittedName>
</protein>
<proteinExistence type="predicted"/>
<dbReference type="PANTHER" id="PTHR16469">
    <property type="entry name" value="UBIQUITIN-ASSOCIATED AND SH3 DOMAIN-CONTAINING BA-RELATED"/>
    <property type="match status" value="1"/>
</dbReference>
<dbReference type="InterPro" id="IPR051710">
    <property type="entry name" value="Phosphatase_SH3-domain"/>
</dbReference>